<dbReference type="EMBL" id="CP032412">
    <property type="protein sequence ID" value="AYB45102.1"/>
    <property type="molecule type" value="Genomic_DNA"/>
</dbReference>
<dbReference type="PROSITE" id="PS50929">
    <property type="entry name" value="ABC_TM1F"/>
    <property type="match status" value="1"/>
</dbReference>
<dbReference type="InterPro" id="IPR003593">
    <property type="entry name" value="AAA+_ATPase"/>
</dbReference>
<feature type="transmembrane region" description="Helical" evidence="9">
    <location>
        <begin position="60"/>
        <end position="81"/>
    </location>
</feature>
<dbReference type="Pfam" id="PF00664">
    <property type="entry name" value="ABC_membrane"/>
    <property type="match status" value="1"/>
</dbReference>
<dbReference type="InterPro" id="IPR027417">
    <property type="entry name" value="P-loop_NTPase"/>
</dbReference>
<evidence type="ECO:0000256" key="4">
    <source>
        <dbReference type="ARBA" id="ARBA00022741"/>
    </source>
</evidence>
<dbReference type="PANTHER" id="PTHR43394:SF1">
    <property type="entry name" value="ATP-BINDING CASSETTE SUB-FAMILY B MEMBER 10, MITOCHONDRIAL"/>
    <property type="match status" value="1"/>
</dbReference>
<proteinExistence type="predicted"/>
<evidence type="ECO:0000256" key="3">
    <source>
        <dbReference type="ARBA" id="ARBA00022692"/>
    </source>
</evidence>
<dbReference type="FunFam" id="3.40.50.300:FF:000287">
    <property type="entry name" value="Multidrug ABC transporter ATP-binding protein"/>
    <property type="match status" value="1"/>
</dbReference>
<keyword evidence="7 9" id="KW-0472">Membrane</keyword>
<reference evidence="12 13" key="1">
    <citation type="submission" date="2018-09" db="EMBL/GenBank/DDBJ databases">
        <title>Genome Sequence of Paenibacillus lautus Strain E7593-69, Azo Dye-Degrading Bacteria, Isolated from Commercial Tattoo Inks.</title>
        <authorList>
            <person name="Nho S.W."/>
            <person name="Kim S.-J."/>
            <person name="Kweon O."/>
            <person name="Cerniglia C.E."/>
        </authorList>
    </citation>
    <scope>NUCLEOTIDE SEQUENCE [LARGE SCALE GENOMIC DNA]</scope>
    <source>
        <strain evidence="12 13">E7593-69</strain>
    </source>
</reference>
<feature type="region of interest" description="Disordered" evidence="8">
    <location>
        <begin position="1"/>
        <end position="26"/>
    </location>
</feature>
<dbReference type="Gene3D" id="1.20.1560.10">
    <property type="entry name" value="ABC transporter type 1, transmembrane domain"/>
    <property type="match status" value="1"/>
</dbReference>
<dbReference type="InterPro" id="IPR011527">
    <property type="entry name" value="ABC1_TM_dom"/>
</dbReference>
<gene>
    <name evidence="12" type="ORF">D5F53_18235</name>
</gene>
<dbReference type="KEGG" id="plw:D5F53_18235"/>
<evidence type="ECO:0000313" key="12">
    <source>
        <dbReference type="EMBL" id="AYB45102.1"/>
    </source>
</evidence>
<comment type="subcellular location">
    <subcellularLocation>
        <location evidence="1">Cell membrane</location>
        <topology evidence="1">Multi-pass membrane protein</topology>
    </subcellularLocation>
</comment>
<keyword evidence="13" id="KW-1185">Reference proteome</keyword>
<name>A0A385TRE7_PAELA</name>
<evidence type="ECO:0000256" key="2">
    <source>
        <dbReference type="ARBA" id="ARBA00022448"/>
    </source>
</evidence>
<protein>
    <submittedName>
        <fullName evidence="12">ABC transporter ATP-binding protein</fullName>
    </submittedName>
</protein>
<feature type="transmembrane region" description="Helical" evidence="9">
    <location>
        <begin position="291"/>
        <end position="312"/>
    </location>
</feature>
<accession>A0A385TRE7</accession>
<dbReference type="GO" id="GO:0005524">
    <property type="term" value="F:ATP binding"/>
    <property type="evidence" value="ECO:0007669"/>
    <property type="project" value="UniProtKB-KW"/>
</dbReference>
<dbReference type="Gene3D" id="3.40.50.300">
    <property type="entry name" value="P-loop containing nucleotide triphosphate hydrolases"/>
    <property type="match status" value="1"/>
</dbReference>
<feature type="domain" description="ABC transmembrane type-1" evidence="11">
    <location>
        <begin position="63"/>
        <end position="346"/>
    </location>
</feature>
<dbReference type="SUPFAM" id="SSF90123">
    <property type="entry name" value="ABC transporter transmembrane region"/>
    <property type="match status" value="1"/>
</dbReference>
<dbReference type="GO" id="GO:0016887">
    <property type="term" value="F:ATP hydrolysis activity"/>
    <property type="evidence" value="ECO:0007669"/>
    <property type="project" value="InterPro"/>
</dbReference>
<evidence type="ECO:0000256" key="1">
    <source>
        <dbReference type="ARBA" id="ARBA00004651"/>
    </source>
</evidence>
<dbReference type="SMART" id="SM00382">
    <property type="entry name" value="AAA"/>
    <property type="match status" value="1"/>
</dbReference>
<dbReference type="InterPro" id="IPR036640">
    <property type="entry name" value="ABC1_TM_sf"/>
</dbReference>
<feature type="transmembrane region" description="Helical" evidence="9">
    <location>
        <begin position="181"/>
        <end position="201"/>
    </location>
</feature>
<evidence type="ECO:0000256" key="5">
    <source>
        <dbReference type="ARBA" id="ARBA00022840"/>
    </source>
</evidence>
<keyword evidence="3 9" id="KW-0812">Transmembrane</keyword>
<dbReference type="InterPro" id="IPR039421">
    <property type="entry name" value="Type_1_exporter"/>
</dbReference>
<dbReference type="PROSITE" id="PS50893">
    <property type="entry name" value="ABC_TRANSPORTER_2"/>
    <property type="match status" value="1"/>
</dbReference>
<dbReference type="AlphaFoldDB" id="A0A385TRE7"/>
<dbReference type="SUPFAM" id="SSF52540">
    <property type="entry name" value="P-loop containing nucleoside triphosphate hydrolases"/>
    <property type="match status" value="1"/>
</dbReference>
<keyword evidence="6 9" id="KW-1133">Transmembrane helix</keyword>
<evidence type="ECO:0000313" key="13">
    <source>
        <dbReference type="Proteomes" id="UP000266552"/>
    </source>
</evidence>
<dbReference type="GO" id="GO:0005886">
    <property type="term" value="C:plasma membrane"/>
    <property type="evidence" value="ECO:0007669"/>
    <property type="project" value="UniProtKB-SubCell"/>
</dbReference>
<evidence type="ECO:0000256" key="9">
    <source>
        <dbReference type="SAM" id="Phobius"/>
    </source>
</evidence>
<evidence type="ECO:0000256" key="8">
    <source>
        <dbReference type="SAM" id="MobiDB-lite"/>
    </source>
</evidence>
<dbReference type="Pfam" id="PF00005">
    <property type="entry name" value="ABC_tran"/>
    <property type="match status" value="1"/>
</dbReference>
<evidence type="ECO:0000259" key="11">
    <source>
        <dbReference type="PROSITE" id="PS50929"/>
    </source>
</evidence>
<dbReference type="CDD" id="cd03254">
    <property type="entry name" value="ABCC_Glucan_exporter_like"/>
    <property type="match status" value="1"/>
</dbReference>
<sequence>MNANVNTEPHQKQKIPRPRKSSEETNERFVYKDDDAIEKPFNWTQLTRLISYMKPYAKQILPLIGLMMIIGTITKLAIPFLTSLAIDQAIDPKEGNPSLTLLYQITIAVLAMYIIQWVAGIFRIKFTNIIGQRVIYDLRADLFRHIQRLSFNFFDKRPAGSVLVRVTNDVNSLQDLFTNGVVNLIIDCVQLVGIVVILLLINWKLGLAVIVTVPIMFFISTKLRVRIRRAWQEVRIRNSRINSHLNESIQGIRVTQAYTQEEENMKFFDNMNLDSKKSWDRASAMNQGFGPLIEITGGFGSLILFWLGAVLIQQGELTIGLLIAFTQYVGNFWEPINRLGQMYNQLLVAMASSERIFEFIDEKPSIDDQPGAKKLPTIKGDIKLENVVFEYEKGRQALKGINLDVKAGQSIALVGHTGSGKSTIINLLSRFYDITDGKLTIDGYDIQSVTVESLRNQIGIVLQDTFIFSGTIRDNIRFGRLDATNEEIEDVAKAVGAHEFIVQMPGGYDTEVEERGNMLSMGQRQLLSFARALLADPRILILDEATASIDTETELKIQSALKVLLQGRTSFIVAHRLSTIRHADHIVVLDHGKIIEEGNHDQLMQKQGTYHGLIEAQYRFL</sequence>
<evidence type="ECO:0000259" key="10">
    <source>
        <dbReference type="PROSITE" id="PS50893"/>
    </source>
</evidence>
<keyword evidence="4" id="KW-0547">Nucleotide-binding</keyword>
<evidence type="ECO:0000256" key="7">
    <source>
        <dbReference type="ARBA" id="ARBA00023136"/>
    </source>
</evidence>
<feature type="transmembrane region" description="Helical" evidence="9">
    <location>
        <begin position="207"/>
        <end position="225"/>
    </location>
</feature>
<dbReference type="Proteomes" id="UP000266552">
    <property type="component" value="Chromosome"/>
</dbReference>
<feature type="transmembrane region" description="Helical" evidence="9">
    <location>
        <begin position="101"/>
        <end position="122"/>
    </location>
</feature>
<dbReference type="RefSeq" id="WP_119848946.1">
    <property type="nucleotide sequence ID" value="NZ_CP032412.1"/>
</dbReference>
<feature type="domain" description="ABC transporter" evidence="10">
    <location>
        <begin position="382"/>
        <end position="616"/>
    </location>
</feature>
<dbReference type="PANTHER" id="PTHR43394">
    <property type="entry name" value="ATP-DEPENDENT PERMEASE MDL1, MITOCHONDRIAL"/>
    <property type="match status" value="1"/>
</dbReference>
<dbReference type="CDD" id="cd18545">
    <property type="entry name" value="ABC_6TM_YknV_like"/>
    <property type="match status" value="1"/>
</dbReference>
<keyword evidence="2" id="KW-0813">Transport</keyword>
<keyword evidence="5 12" id="KW-0067">ATP-binding</keyword>
<dbReference type="GO" id="GO:0015421">
    <property type="term" value="F:ABC-type oligopeptide transporter activity"/>
    <property type="evidence" value="ECO:0007669"/>
    <property type="project" value="TreeGrafter"/>
</dbReference>
<dbReference type="InterPro" id="IPR003439">
    <property type="entry name" value="ABC_transporter-like_ATP-bd"/>
</dbReference>
<organism evidence="12 13">
    <name type="scientific">Paenibacillus lautus</name>
    <name type="common">Bacillus lautus</name>
    <dbReference type="NCBI Taxonomy" id="1401"/>
    <lineage>
        <taxon>Bacteria</taxon>
        <taxon>Bacillati</taxon>
        <taxon>Bacillota</taxon>
        <taxon>Bacilli</taxon>
        <taxon>Bacillales</taxon>
        <taxon>Paenibacillaceae</taxon>
        <taxon>Paenibacillus</taxon>
    </lineage>
</organism>
<evidence type="ECO:0000256" key="6">
    <source>
        <dbReference type="ARBA" id="ARBA00022989"/>
    </source>
</evidence>